<dbReference type="Pfam" id="PF00881">
    <property type="entry name" value="Nitroreductase"/>
    <property type="match status" value="1"/>
</dbReference>
<dbReference type="PANTHER" id="PTHR43673">
    <property type="entry name" value="NAD(P)H NITROREDUCTASE YDGI-RELATED"/>
    <property type="match status" value="1"/>
</dbReference>
<proteinExistence type="inferred from homology"/>
<comment type="similarity">
    <text evidence="1">Belongs to the nitroreductase family.</text>
</comment>
<dbReference type="InterPro" id="IPR029479">
    <property type="entry name" value="Nitroreductase"/>
</dbReference>
<reference evidence="4" key="1">
    <citation type="submission" date="2020-05" db="EMBL/GenBank/DDBJ databases">
        <authorList>
            <person name="Chiriac C."/>
            <person name="Salcher M."/>
            <person name="Ghai R."/>
            <person name="Kavagutti S V."/>
        </authorList>
    </citation>
    <scope>NUCLEOTIDE SEQUENCE</scope>
</reference>
<accession>A0A6J6WP99</accession>
<sequence length="191" mass="21181">MMRAITSVEINPLFADRRSPRSFEEAHSLAPEDLLAILEAARWAPSANNMQPWRYLVGRRGDEVFNGLLQTLVPFNQAWAFRASALILVTANNLRPDGKPYAGFEYDCGLSVAQLTLEAHSRGFVTHQMGGFDKTKAVETFELGEELIPLVVAAIGKQGSLDQLDDEMSVRESAPRVRKELSDIVLRGLPN</sequence>
<dbReference type="CDD" id="cd02138">
    <property type="entry name" value="TdsD-like"/>
    <property type="match status" value="1"/>
</dbReference>
<keyword evidence="2" id="KW-0560">Oxidoreductase</keyword>
<evidence type="ECO:0000259" key="3">
    <source>
        <dbReference type="Pfam" id="PF00881"/>
    </source>
</evidence>
<dbReference type="EMBL" id="CAFAAA010000049">
    <property type="protein sequence ID" value="CAB4787091.1"/>
    <property type="molecule type" value="Genomic_DNA"/>
</dbReference>
<dbReference type="InterPro" id="IPR000415">
    <property type="entry name" value="Nitroreductase-like"/>
</dbReference>
<name>A0A6J6WP99_9ZZZZ</name>
<organism evidence="4">
    <name type="scientific">freshwater metagenome</name>
    <dbReference type="NCBI Taxonomy" id="449393"/>
    <lineage>
        <taxon>unclassified sequences</taxon>
        <taxon>metagenomes</taxon>
        <taxon>ecological metagenomes</taxon>
    </lineage>
</organism>
<evidence type="ECO:0000256" key="2">
    <source>
        <dbReference type="ARBA" id="ARBA00023002"/>
    </source>
</evidence>
<dbReference type="Gene3D" id="3.40.109.10">
    <property type="entry name" value="NADH Oxidase"/>
    <property type="match status" value="1"/>
</dbReference>
<dbReference type="GO" id="GO:0016491">
    <property type="term" value="F:oxidoreductase activity"/>
    <property type="evidence" value="ECO:0007669"/>
    <property type="project" value="UniProtKB-KW"/>
</dbReference>
<dbReference type="SUPFAM" id="SSF55469">
    <property type="entry name" value="FMN-dependent nitroreductase-like"/>
    <property type="match status" value="1"/>
</dbReference>
<evidence type="ECO:0000256" key="1">
    <source>
        <dbReference type="ARBA" id="ARBA00007118"/>
    </source>
</evidence>
<dbReference type="PANTHER" id="PTHR43673:SF10">
    <property type="entry name" value="NADH DEHYDROGENASE_NAD(P)H NITROREDUCTASE XCC3605-RELATED"/>
    <property type="match status" value="1"/>
</dbReference>
<protein>
    <submittedName>
        <fullName evidence="4">Unannotated protein</fullName>
    </submittedName>
</protein>
<gene>
    <name evidence="4" type="ORF">UFOPK2942_01131</name>
</gene>
<dbReference type="AlphaFoldDB" id="A0A6J6WP99"/>
<feature type="domain" description="Nitroreductase" evidence="3">
    <location>
        <begin position="16"/>
        <end position="156"/>
    </location>
</feature>
<evidence type="ECO:0000313" key="4">
    <source>
        <dbReference type="EMBL" id="CAB4787091.1"/>
    </source>
</evidence>